<keyword evidence="1" id="KW-0165">Cleavage on pair of basic residues</keyword>
<evidence type="ECO:0000256" key="2">
    <source>
        <dbReference type="ARBA" id="ARBA00022729"/>
    </source>
</evidence>
<dbReference type="InterPro" id="IPR036438">
    <property type="entry name" value="Insulin-like_sf"/>
</dbReference>
<evidence type="ECO:0000313" key="3">
    <source>
        <dbReference type="EnsemblMetazoa" id="GBRI033759-PA"/>
    </source>
</evidence>
<evidence type="ECO:0000313" key="4">
    <source>
        <dbReference type="Proteomes" id="UP000091820"/>
    </source>
</evidence>
<reference evidence="4" key="1">
    <citation type="submission" date="2014-03" db="EMBL/GenBank/DDBJ databases">
        <authorList>
            <person name="Aksoy S."/>
            <person name="Warren W."/>
            <person name="Wilson R.K."/>
        </authorList>
    </citation>
    <scope>NUCLEOTIDE SEQUENCE [LARGE SCALE GENOMIC DNA]</scope>
    <source>
        <strain evidence="4">IAEA</strain>
    </source>
</reference>
<keyword evidence="2" id="KW-0732">Signal</keyword>
<organism evidence="3 4">
    <name type="scientific">Glossina brevipalpis</name>
    <dbReference type="NCBI Taxonomy" id="37001"/>
    <lineage>
        <taxon>Eukaryota</taxon>
        <taxon>Metazoa</taxon>
        <taxon>Ecdysozoa</taxon>
        <taxon>Arthropoda</taxon>
        <taxon>Hexapoda</taxon>
        <taxon>Insecta</taxon>
        <taxon>Pterygota</taxon>
        <taxon>Neoptera</taxon>
        <taxon>Endopterygota</taxon>
        <taxon>Diptera</taxon>
        <taxon>Brachycera</taxon>
        <taxon>Muscomorpha</taxon>
        <taxon>Hippoboscoidea</taxon>
        <taxon>Glossinidae</taxon>
        <taxon>Glossina</taxon>
    </lineage>
</organism>
<dbReference type="VEuPathDB" id="VectorBase:GBRI033759"/>
<dbReference type="GO" id="GO:0005576">
    <property type="term" value="C:extracellular region"/>
    <property type="evidence" value="ECO:0007669"/>
    <property type="project" value="UniProtKB-ARBA"/>
</dbReference>
<dbReference type="STRING" id="37001.A0A1A9WVA4"/>
<protein>
    <recommendedName>
        <fullName evidence="5">Insulin-like domain-containing protein</fullName>
    </recommendedName>
</protein>
<sequence length="152" mass="18445">MAFNPFTESCPMDRVTLGYNDYRATVRIFLDTNSSSMFQVLSSQSDWENVWHHETHSRCRDKLVRHLYWACKKDIYHLKRRNQKRTEEFLQKRNKYFGLYDGIWLNPQEINVFLRTRRSNIPSITNECCTKVGCTWEEYAEYCPSNQRRNHF</sequence>
<dbReference type="AlphaFoldDB" id="A0A1A9WVA4"/>
<dbReference type="Gene3D" id="1.10.100.10">
    <property type="entry name" value="Insulin-like"/>
    <property type="match status" value="1"/>
</dbReference>
<accession>A0A1A9WVA4</accession>
<name>A0A1A9WVA4_9MUSC</name>
<dbReference type="Proteomes" id="UP000091820">
    <property type="component" value="Unassembled WGS sequence"/>
</dbReference>
<reference evidence="3" key="2">
    <citation type="submission" date="2020-05" db="UniProtKB">
        <authorList>
            <consortium name="EnsemblMetazoa"/>
        </authorList>
    </citation>
    <scope>IDENTIFICATION</scope>
    <source>
        <strain evidence="3">IAEA</strain>
    </source>
</reference>
<keyword evidence="4" id="KW-1185">Reference proteome</keyword>
<dbReference type="EnsemblMetazoa" id="GBRI033759-RA">
    <property type="protein sequence ID" value="GBRI033759-PA"/>
    <property type="gene ID" value="GBRI033759"/>
</dbReference>
<evidence type="ECO:0000256" key="1">
    <source>
        <dbReference type="ARBA" id="ARBA00022685"/>
    </source>
</evidence>
<dbReference type="SUPFAM" id="SSF56994">
    <property type="entry name" value="Insulin-like"/>
    <property type="match status" value="1"/>
</dbReference>
<dbReference type="CDD" id="cd04365">
    <property type="entry name" value="IlGF_relaxin_like"/>
    <property type="match status" value="1"/>
</dbReference>
<evidence type="ECO:0008006" key="5">
    <source>
        <dbReference type="Google" id="ProtNLM"/>
    </source>
</evidence>
<proteinExistence type="predicted"/>